<sequence length="546" mass="61000">MSHSPHFEEDVAELKQWWSSSRWKGKCRPYSAEDVARLRGNKDTRSTYPSNAMAKKLWSLLVKAREEGTSVKTLGVLDPVQAIQVSKYLDALYISGWQCATTCSSNTEPGPDFGDYPSNTVPDKVEQIFRAQCFHDKSQLLQRSSKNGYDGEPLRDFLAPIVADGDSGHGGITAVMRLAKMMIEKGAAGIHLEDQKASTKKCGHLGGKVLVSTREHIERLVAARLTADILGTDTIIIARTDAEIATLLDNNVDDRDHPFILGASNPEVAKERPMRYIVEDAINSGCSDKIPELEAEWIDKVRLCTFPELISMKLREMGKPTEEWDEKSLTMGIHEMRLEAQRLLGGNEELPYWSWDAPRTRESFYRIQGGTKMCISRSSSFAPYSDMTWMEAKKPDLAQAKEFTTGVKKAHSGAMFLYNVFPSLFWDKMGMSDEDIAEFQRKLGELGFVFQFIPLAGFHVSGLHMDLLAKNYRKEDMLAYMRDVQRVERDNGIEILAHQKWSGADYIDTAVSIVTGGSAATTTTSRLAGISTERDLEELATAPANS</sequence>
<feature type="binding site" evidence="8">
    <location>
        <position position="164"/>
    </location>
    <ligand>
        <name>Mg(2+)</name>
        <dbReference type="ChEBI" id="CHEBI:18420"/>
    </ligand>
</feature>
<dbReference type="Pfam" id="PF00463">
    <property type="entry name" value="ICL"/>
    <property type="match status" value="1"/>
</dbReference>
<dbReference type="InterPro" id="IPR006254">
    <property type="entry name" value="Isocitrate_lyase"/>
</dbReference>
<gene>
    <name evidence="9" type="primary">ICL</name>
    <name evidence="10" type="ORF">FOZ61_004420</name>
</gene>
<name>A0A2K8DP94_PEROL</name>
<dbReference type="GO" id="GO:0006099">
    <property type="term" value="P:tricarboxylic acid cycle"/>
    <property type="evidence" value="ECO:0007669"/>
    <property type="project" value="UniProtKB-KW"/>
</dbReference>
<dbReference type="EMBL" id="KR704795">
    <property type="protein sequence ID" value="AND95705.1"/>
    <property type="molecule type" value="mRNA"/>
</dbReference>
<dbReference type="PIRSF" id="PIRSF001362">
    <property type="entry name" value="Isocit_lyase"/>
    <property type="match status" value="1"/>
</dbReference>
<feature type="active site" description="Proton acceptor" evidence="7">
    <location>
        <position position="202"/>
    </location>
</feature>
<comment type="cofactor">
    <cofactor evidence="8">
        <name>Mg(2+)</name>
        <dbReference type="ChEBI" id="CHEBI:18420"/>
    </cofactor>
    <text evidence="8">Can also use Mn(2+) ion.</text>
</comment>
<organism evidence="9">
    <name type="scientific">Perkinsus olseni</name>
    <name type="common">Perkinsus atlanticus</name>
    <dbReference type="NCBI Taxonomy" id="32597"/>
    <lineage>
        <taxon>Eukaryota</taxon>
        <taxon>Sar</taxon>
        <taxon>Alveolata</taxon>
        <taxon>Perkinsozoa</taxon>
        <taxon>Perkinsea</taxon>
        <taxon>Perkinsida</taxon>
        <taxon>Perkinsidae</taxon>
        <taxon>Perkinsus</taxon>
    </lineage>
</organism>
<dbReference type="GO" id="GO:0006097">
    <property type="term" value="P:glyoxylate cycle"/>
    <property type="evidence" value="ECO:0007669"/>
    <property type="project" value="UniProtKB-KW"/>
</dbReference>
<evidence type="ECO:0000256" key="6">
    <source>
        <dbReference type="PIRNR" id="PIRNR001362"/>
    </source>
</evidence>
<reference evidence="9" key="1">
    <citation type="submission" date="2015-05" db="EMBL/GenBank/DDBJ databases">
        <authorList>
            <person name="Wang D.B."/>
            <person name="Wang M."/>
        </authorList>
    </citation>
    <scope>NUCLEOTIDE SEQUENCE</scope>
    <source>
        <strain evidence="9">PRA-181</strain>
    </source>
</reference>
<comment type="similarity">
    <text evidence="6">Belongs to the isocitrate lyase/PEP mutase superfamily. Isocitrate lyase family.</text>
</comment>
<dbReference type="NCBIfam" id="TIGR01346">
    <property type="entry name" value="isocit_lyase"/>
    <property type="match status" value="1"/>
</dbReference>
<dbReference type="InterPro" id="IPR015813">
    <property type="entry name" value="Pyrv/PenolPyrv_kinase-like_dom"/>
</dbReference>
<evidence type="ECO:0000256" key="4">
    <source>
        <dbReference type="ARBA" id="ARBA00022532"/>
    </source>
</evidence>
<dbReference type="OrthoDB" id="4078635at2759"/>
<dbReference type="CDD" id="cd00377">
    <property type="entry name" value="ICL_PEPM"/>
    <property type="match status" value="1"/>
</dbReference>
<dbReference type="InterPro" id="IPR039556">
    <property type="entry name" value="ICL/PEPM"/>
</dbReference>
<dbReference type="Proteomes" id="UP000570595">
    <property type="component" value="Unassembled WGS sequence"/>
</dbReference>
<dbReference type="SUPFAM" id="SSF51621">
    <property type="entry name" value="Phosphoenolpyruvate/pyruvate domain"/>
    <property type="match status" value="1"/>
</dbReference>
<keyword evidence="4" id="KW-0816">Tricarboxylic acid cycle</keyword>
<dbReference type="EMBL" id="JABAHT010000251">
    <property type="protein sequence ID" value="KAF4659898.1"/>
    <property type="molecule type" value="Genomic_DNA"/>
</dbReference>
<keyword evidence="8" id="KW-0479">Metal-binding</keyword>
<dbReference type="PROSITE" id="PS00161">
    <property type="entry name" value="ISOCITRATE_LYASE"/>
    <property type="match status" value="1"/>
</dbReference>
<dbReference type="PANTHER" id="PTHR21631">
    <property type="entry name" value="ISOCITRATE LYASE/MALATE SYNTHASE"/>
    <property type="match status" value="1"/>
</dbReference>
<evidence type="ECO:0000256" key="7">
    <source>
        <dbReference type="PIRSR" id="PIRSR001362-1"/>
    </source>
</evidence>
<evidence type="ECO:0000256" key="3">
    <source>
        <dbReference type="ARBA" id="ARBA00022435"/>
    </source>
</evidence>
<dbReference type="InterPro" id="IPR040442">
    <property type="entry name" value="Pyrv_kinase-like_dom_sf"/>
</dbReference>
<reference evidence="9" key="2">
    <citation type="journal article" date="2018" name="Genome Biol. Evol.">
        <title>Distribution and Evolution of Peroxisomes in Alveolates (Apicomplexa, Dinoflagellates, Ciliates).</title>
        <authorList>
            <person name="Ludewig-Klingner A.-K."/>
            <person name="Michael V."/>
            <person name="Jarek M."/>
            <person name="Brinkmann H."/>
            <person name="Petersen J."/>
        </authorList>
    </citation>
    <scope>NUCLEOTIDE SEQUENCE</scope>
    <source>
        <strain evidence="9">PRA-181</strain>
    </source>
</reference>
<evidence type="ECO:0000313" key="9">
    <source>
        <dbReference type="EMBL" id="AND95705.1"/>
    </source>
</evidence>
<keyword evidence="5 6" id="KW-0456">Lyase</keyword>
<accession>A0A2K8DP94</accession>
<dbReference type="GO" id="GO:0046872">
    <property type="term" value="F:metal ion binding"/>
    <property type="evidence" value="ECO:0007669"/>
    <property type="project" value="UniProtKB-KW"/>
</dbReference>
<dbReference type="Gene3D" id="3.20.20.60">
    <property type="entry name" value="Phosphoenolpyruvate-binding domains"/>
    <property type="match status" value="1"/>
</dbReference>
<keyword evidence="8" id="KW-0460">Magnesium</keyword>
<dbReference type="GO" id="GO:0004451">
    <property type="term" value="F:isocitrate lyase activity"/>
    <property type="evidence" value="ECO:0007669"/>
    <property type="project" value="InterPro"/>
</dbReference>
<evidence type="ECO:0000256" key="1">
    <source>
        <dbReference type="ARBA" id="ARBA00004793"/>
    </source>
</evidence>
<dbReference type="Gene3D" id="1.10.10.850">
    <property type="match status" value="1"/>
</dbReference>
<evidence type="ECO:0000256" key="5">
    <source>
        <dbReference type="ARBA" id="ARBA00023239"/>
    </source>
</evidence>
<dbReference type="AlphaFoldDB" id="A0A2K8DP94"/>
<evidence type="ECO:0000256" key="2">
    <source>
        <dbReference type="ARBA" id="ARBA00012909"/>
    </source>
</evidence>
<reference evidence="10 11" key="3">
    <citation type="submission" date="2020-04" db="EMBL/GenBank/DDBJ databases">
        <title>Perkinsus olseni comparative genomics.</title>
        <authorList>
            <person name="Bogema D.R."/>
        </authorList>
    </citation>
    <scope>NUCLEOTIDE SEQUENCE [LARGE SCALE GENOMIC DNA]</scope>
    <source>
        <strain evidence="10">ATCC PRA-179</strain>
    </source>
</reference>
<evidence type="ECO:0000313" key="10">
    <source>
        <dbReference type="EMBL" id="KAF4659898.1"/>
    </source>
</evidence>
<dbReference type="PANTHER" id="PTHR21631:SF3">
    <property type="entry name" value="BIFUNCTIONAL GLYOXYLATE CYCLE PROTEIN"/>
    <property type="match status" value="1"/>
</dbReference>
<comment type="pathway">
    <text evidence="1">Carbohydrate metabolism; glyoxylate cycle; (S)-malate from isocitrate: step 1/2.</text>
</comment>
<protein>
    <recommendedName>
        <fullName evidence="2 6">Isocitrate lyase</fullName>
    </recommendedName>
</protein>
<evidence type="ECO:0000256" key="8">
    <source>
        <dbReference type="PIRSR" id="PIRSR001362-3"/>
    </source>
</evidence>
<evidence type="ECO:0000313" key="11">
    <source>
        <dbReference type="Proteomes" id="UP000570595"/>
    </source>
</evidence>
<proteinExistence type="evidence at transcript level"/>
<keyword evidence="3" id="KW-0329">Glyoxylate bypass</keyword>
<dbReference type="InterPro" id="IPR018523">
    <property type="entry name" value="Isocitrate_lyase_ph_CS"/>
</dbReference>